<dbReference type="Proteomes" id="UP001165083">
    <property type="component" value="Unassembled WGS sequence"/>
</dbReference>
<accession>A0A9W7CMC2</accession>
<dbReference type="EMBL" id="BSXW01001120">
    <property type="protein sequence ID" value="GMF33857.1"/>
    <property type="molecule type" value="Genomic_DNA"/>
</dbReference>
<reference evidence="3" key="1">
    <citation type="submission" date="2023-04" db="EMBL/GenBank/DDBJ databases">
        <title>Phytophthora lilii NBRC 32176.</title>
        <authorList>
            <person name="Ichikawa N."/>
            <person name="Sato H."/>
            <person name="Tonouchi N."/>
        </authorList>
    </citation>
    <scope>NUCLEOTIDE SEQUENCE</scope>
    <source>
        <strain evidence="3">NBRC 32176</strain>
    </source>
</reference>
<dbReference type="PANTHER" id="PTHR46599">
    <property type="entry name" value="PIGGYBAC TRANSPOSABLE ELEMENT-DERIVED PROTEIN 4"/>
    <property type="match status" value="1"/>
</dbReference>
<evidence type="ECO:0000313" key="4">
    <source>
        <dbReference type="Proteomes" id="UP001165083"/>
    </source>
</evidence>
<dbReference type="Pfam" id="PF13843">
    <property type="entry name" value="DDE_Tnp_1_7"/>
    <property type="match status" value="1"/>
</dbReference>
<proteinExistence type="predicted"/>
<feature type="region of interest" description="Disordered" evidence="1">
    <location>
        <begin position="116"/>
        <end position="135"/>
    </location>
</feature>
<evidence type="ECO:0000259" key="2">
    <source>
        <dbReference type="Pfam" id="PF13843"/>
    </source>
</evidence>
<feature type="compositionally biased region" description="Basic and acidic residues" evidence="1">
    <location>
        <begin position="116"/>
        <end position="129"/>
    </location>
</feature>
<keyword evidence="4" id="KW-1185">Reference proteome</keyword>
<name>A0A9W7CMC2_9STRA</name>
<dbReference type="PANTHER" id="PTHR46599:SF3">
    <property type="entry name" value="PIGGYBAC TRANSPOSABLE ELEMENT-DERIVED PROTEIN 4"/>
    <property type="match status" value="1"/>
</dbReference>
<dbReference type="AlphaFoldDB" id="A0A9W7CMC2"/>
<evidence type="ECO:0000256" key="1">
    <source>
        <dbReference type="SAM" id="MobiDB-lite"/>
    </source>
</evidence>
<dbReference type="OrthoDB" id="127014at2759"/>
<comment type="caution">
    <text evidence="3">The sequence shown here is derived from an EMBL/GenBank/DDBJ whole genome shotgun (WGS) entry which is preliminary data.</text>
</comment>
<dbReference type="InterPro" id="IPR029526">
    <property type="entry name" value="PGBD"/>
</dbReference>
<sequence length="247" mass="27867">MTSSSLPSTSPEAVYSCHGTVPIMRWTGDNIMHRKALVAPALIAAYNLCMNGVDRVDQLRSTNPTRRREKRLHMSVFTWLLDLSTINAFALQRCITGTTSNSMSLRQFKRRIADALTRNEKATSQQRDRRQQKRNTSILDEAVGCDVSQHIITPNSTNHSSGKLTCYLCSLRGIFPSKKARYGCTKCERGFHVECFSAFHYEGVLSTEEPQLQDALEAIARAPTRDPVSFTRKRRNQTITPVSELKL</sequence>
<gene>
    <name evidence="3" type="ORF">Plil01_001442700</name>
</gene>
<feature type="domain" description="PiggyBac transposable element-derived protein" evidence="2">
    <location>
        <begin position="24"/>
        <end position="89"/>
    </location>
</feature>
<evidence type="ECO:0000313" key="3">
    <source>
        <dbReference type="EMBL" id="GMF33857.1"/>
    </source>
</evidence>
<protein>
    <submittedName>
        <fullName evidence="3">Unnamed protein product</fullName>
    </submittedName>
</protein>
<organism evidence="3 4">
    <name type="scientific">Phytophthora lilii</name>
    <dbReference type="NCBI Taxonomy" id="2077276"/>
    <lineage>
        <taxon>Eukaryota</taxon>
        <taxon>Sar</taxon>
        <taxon>Stramenopiles</taxon>
        <taxon>Oomycota</taxon>
        <taxon>Peronosporomycetes</taxon>
        <taxon>Peronosporales</taxon>
        <taxon>Peronosporaceae</taxon>
        <taxon>Phytophthora</taxon>
    </lineage>
</organism>